<protein>
    <submittedName>
        <fullName evidence="4">Microcystin degradation protein MlrC</fullName>
    </submittedName>
</protein>
<evidence type="ECO:0000259" key="3">
    <source>
        <dbReference type="Pfam" id="PF07364"/>
    </source>
</evidence>
<evidence type="ECO:0000313" key="4">
    <source>
        <dbReference type="EMBL" id="QIN84424.1"/>
    </source>
</evidence>
<keyword evidence="5" id="KW-1185">Reference proteome</keyword>
<feature type="domain" description="Microcystin LR degradation protein MlrC C-terminal" evidence="2">
    <location>
        <begin position="319"/>
        <end position="499"/>
    </location>
</feature>
<dbReference type="EMBL" id="CP045119">
    <property type="protein sequence ID" value="QIN84424.1"/>
    <property type="molecule type" value="Genomic_DNA"/>
</dbReference>
<dbReference type="Proteomes" id="UP000501452">
    <property type="component" value="Chromosome"/>
</dbReference>
<sequence>MIDPEGLLEQAQEDLYANRRVLVAGFVHQTNAFVEGRTNLEDFEIHRGGEMLRMRAGASPVSGVMEVAEDKGWEALPVVDVRAISGPTVADAVVDLFWAEFRAVADREAEDGIDGVFLVLHGAMVSESLQDVEGEMLRRIRGVEHLSQVPICGVIDPHANFTEAMGRQSDGFIAHRQNPPTDLRDAATLAADILEGLMQTESRPTTVRDHPPIMWPPSGTTTDEEPMLPLERRAREIEAELPDVLAVNVLAGFPYADVPEAGVGFSAVTTGDLELSRGALRELNVMASSLREAGTPSLMTLEEAMTRLGDHLEGPVLLVEPSDNVGAGAAGDATHVLRALVDHGVPDAGVVINDPETVAVLGDAVLGERRAVEIGGKSGEIGSGPLPLEVELVYRSDGRFEAENREGHLTGSSGGETYMGPCAVVRHGGVSVLLTSRRTPSCDLAQWRSQGIDPEDLFVIAVKAATEHERAYGPIARASYVLDLPGPCAESLTRLPFENVSRPVYPLDEL</sequence>
<feature type="region of interest" description="Disordered" evidence="1">
    <location>
        <begin position="204"/>
        <end position="225"/>
    </location>
</feature>
<dbReference type="RefSeq" id="WP_166178589.1">
    <property type="nucleotide sequence ID" value="NZ_CP045119.1"/>
</dbReference>
<accession>A0A6G8QD35</accession>
<gene>
    <name evidence="4" type="ORF">GBA63_18585</name>
</gene>
<proteinExistence type="predicted"/>
<dbReference type="KEGG" id="rub:GBA63_18585"/>
<dbReference type="Pfam" id="PF07364">
    <property type="entry name" value="DUF1485"/>
    <property type="match status" value="1"/>
</dbReference>
<evidence type="ECO:0000313" key="5">
    <source>
        <dbReference type="Proteomes" id="UP000501452"/>
    </source>
</evidence>
<dbReference type="InterPro" id="IPR010799">
    <property type="entry name" value="MlrC_C"/>
</dbReference>
<feature type="domain" description="Microcystin LR degradation protein MlrC N-terminal" evidence="3">
    <location>
        <begin position="20"/>
        <end position="307"/>
    </location>
</feature>
<name>A0A6G8QD35_9ACTN</name>
<reference evidence="4 5" key="1">
    <citation type="submission" date="2019-10" db="EMBL/GenBank/DDBJ databases">
        <title>Rubrobacter sp nov SCSIO 52090 isolated from a deep-sea sediment in the South China Sea.</title>
        <authorList>
            <person name="Chen R.W."/>
        </authorList>
    </citation>
    <scope>NUCLEOTIDE SEQUENCE [LARGE SCALE GENOMIC DNA]</scope>
    <source>
        <strain evidence="4 5">SCSIO 52909</strain>
    </source>
</reference>
<evidence type="ECO:0000259" key="2">
    <source>
        <dbReference type="Pfam" id="PF07171"/>
    </source>
</evidence>
<evidence type="ECO:0000256" key="1">
    <source>
        <dbReference type="SAM" id="MobiDB-lite"/>
    </source>
</evidence>
<dbReference type="Pfam" id="PF07171">
    <property type="entry name" value="MlrC_C"/>
    <property type="match status" value="1"/>
</dbReference>
<dbReference type="InterPro" id="IPR015995">
    <property type="entry name" value="MlrC_N"/>
</dbReference>
<organism evidence="4 5">
    <name type="scientific">Rubrobacter tropicus</name>
    <dbReference type="NCBI Taxonomy" id="2653851"/>
    <lineage>
        <taxon>Bacteria</taxon>
        <taxon>Bacillati</taxon>
        <taxon>Actinomycetota</taxon>
        <taxon>Rubrobacteria</taxon>
        <taxon>Rubrobacterales</taxon>
        <taxon>Rubrobacteraceae</taxon>
        <taxon>Rubrobacter</taxon>
    </lineage>
</organism>
<dbReference type="AlphaFoldDB" id="A0A6G8QD35"/>